<dbReference type="Pfam" id="PF10104">
    <property type="entry name" value="Brr6_like_C_C"/>
    <property type="match status" value="1"/>
</dbReference>
<keyword evidence="2" id="KW-0472">Membrane</keyword>
<keyword evidence="5" id="KW-1185">Reference proteome</keyword>
<dbReference type="EMBL" id="JAPVEA010000009">
    <property type="protein sequence ID" value="KAJ5433489.1"/>
    <property type="molecule type" value="Genomic_DNA"/>
</dbReference>
<dbReference type="Proteomes" id="UP001213681">
    <property type="component" value="Unassembled WGS sequence"/>
</dbReference>
<reference evidence="4" key="1">
    <citation type="submission" date="2022-12" db="EMBL/GenBank/DDBJ databases">
        <authorList>
            <person name="Petersen C."/>
        </authorList>
    </citation>
    <scope>NUCLEOTIDE SEQUENCE</scope>
    <source>
        <strain evidence="4">IBT 16125</strain>
    </source>
</reference>
<dbReference type="SMART" id="SM01042">
    <property type="entry name" value="Brr6_like_C_C"/>
    <property type="match status" value="1"/>
</dbReference>
<evidence type="ECO:0000256" key="1">
    <source>
        <dbReference type="SAM" id="MobiDB-lite"/>
    </source>
</evidence>
<dbReference type="GO" id="GO:0031965">
    <property type="term" value="C:nuclear membrane"/>
    <property type="evidence" value="ECO:0007669"/>
    <property type="project" value="InterPro"/>
</dbReference>
<feature type="compositionally biased region" description="Polar residues" evidence="1">
    <location>
        <begin position="122"/>
        <end position="131"/>
    </location>
</feature>
<organism evidence="4 5">
    <name type="scientific">Penicillium daleae</name>
    <dbReference type="NCBI Taxonomy" id="63821"/>
    <lineage>
        <taxon>Eukaryota</taxon>
        <taxon>Fungi</taxon>
        <taxon>Dikarya</taxon>
        <taxon>Ascomycota</taxon>
        <taxon>Pezizomycotina</taxon>
        <taxon>Eurotiomycetes</taxon>
        <taxon>Eurotiomycetidae</taxon>
        <taxon>Eurotiales</taxon>
        <taxon>Aspergillaceae</taxon>
        <taxon>Penicillium</taxon>
    </lineage>
</organism>
<protein>
    <recommendedName>
        <fullName evidence="3">Brl1/Brr6 domain-containing protein</fullName>
    </recommendedName>
</protein>
<dbReference type="GeneID" id="81606269"/>
<sequence length="434" mass="49215">MESRNESGGVIPMDYEWHGGSAGPVDFTSPFSQVRKQPQDNKKRTHQIFDSPGKPTIPALRPPNSQSSFLFSPQRQQSTLQSAASVFGQPAFTTPRKLEVDLSSGGENLSSPEVADNEETPEQQSKGTRRNSLFNIYGRALGRKMRMDDDYDDYESDRPSSSEGRPGRTSKKEKAPDVQSRPSNMSFFRQFLTLLEEHPNVPAILSWWAQLVVNLSLFSLAVWMVFSFVAEIRNEFDAVASKEMDSILHNIAECMKRYEDNKCAAGNLVPGLVPICAADRKCMDTDPTHVRRAMLSARTMAQIIDSFIEPISWKAIIIFLATIGTVAWASNWSFRSFRNNRLNQGYPQHDYPPPPSYNPNMHGQPLHLQQNPAYGFYSQQEPRASPTKSYADREDAPLMIENTRSMDFVTERSRERETHLRTPSPSKRTHRQFT</sequence>
<feature type="transmembrane region" description="Helical" evidence="2">
    <location>
        <begin position="207"/>
        <end position="226"/>
    </location>
</feature>
<gene>
    <name evidence="4" type="ORF">N7458_012645</name>
</gene>
<accession>A0AAD6BVB8</accession>
<feature type="region of interest" description="Disordered" evidence="1">
    <location>
        <begin position="148"/>
        <end position="181"/>
    </location>
</feature>
<evidence type="ECO:0000259" key="3">
    <source>
        <dbReference type="SMART" id="SM01042"/>
    </source>
</evidence>
<dbReference type="RefSeq" id="XP_056760780.1">
    <property type="nucleotide sequence ID" value="XM_056916026.1"/>
</dbReference>
<keyword evidence="2" id="KW-1133">Transmembrane helix</keyword>
<evidence type="ECO:0000256" key="2">
    <source>
        <dbReference type="SAM" id="Phobius"/>
    </source>
</evidence>
<feature type="compositionally biased region" description="Basic and acidic residues" evidence="1">
    <location>
        <begin position="409"/>
        <end position="420"/>
    </location>
</feature>
<feature type="region of interest" description="Disordered" evidence="1">
    <location>
        <begin position="378"/>
        <end position="434"/>
    </location>
</feature>
<dbReference type="InterPro" id="IPR040202">
    <property type="entry name" value="Brl1/Brr6"/>
</dbReference>
<reference evidence="4" key="2">
    <citation type="journal article" date="2023" name="IMA Fungus">
        <title>Comparative genomic study of the Penicillium genus elucidates a diverse pangenome and 15 lateral gene transfer events.</title>
        <authorList>
            <person name="Petersen C."/>
            <person name="Sorensen T."/>
            <person name="Nielsen M.R."/>
            <person name="Sondergaard T.E."/>
            <person name="Sorensen J.L."/>
            <person name="Fitzpatrick D.A."/>
            <person name="Frisvad J.C."/>
            <person name="Nielsen K.L."/>
        </authorList>
    </citation>
    <scope>NUCLEOTIDE SEQUENCE</scope>
    <source>
        <strain evidence="4">IBT 16125</strain>
    </source>
</reference>
<evidence type="ECO:0000313" key="4">
    <source>
        <dbReference type="EMBL" id="KAJ5433489.1"/>
    </source>
</evidence>
<name>A0AAD6BVB8_9EURO</name>
<feature type="compositionally biased region" description="Polar residues" evidence="1">
    <location>
        <begin position="63"/>
        <end position="84"/>
    </location>
</feature>
<keyword evidence="2" id="KW-0812">Transmembrane</keyword>
<feature type="compositionally biased region" description="Polar residues" evidence="1">
    <location>
        <begin position="378"/>
        <end position="388"/>
    </location>
</feature>
<dbReference type="PANTHER" id="PTHR28136:SF1">
    <property type="entry name" value="NUCLEUS EXPORT PROTEIN BRL1"/>
    <property type="match status" value="1"/>
</dbReference>
<feature type="transmembrane region" description="Helical" evidence="2">
    <location>
        <begin position="315"/>
        <end position="334"/>
    </location>
</feature>
<feature type="domain" description="Brl1/Brr6" evidence="3">
    <location>
        <begin position="205"/>
        <end position="338"/>
    </location>
</feature>
<dbReference type="PANTHER" id="PTHR28136">
    <property type="entry name" value="NUCLEUS EXPORT PROTEIN BRR6"/>
    <property type="match status" value="1"/>
</dbReference>
<evidence type="ECO:0000313" key="5">
    <source>
        <dbReference type="Proteomes" id="UP001213681"/>
    </source>
</evidence>
<feature type="region of interest" description="Disordered" evidence="1">
    <location>
        <begin position="345"/>
        <end position="365"/>
    </location>
</feature>
<feature type="region of interest" description="Disordered" evidence="1">
    <location>
        <begin position="1"/>
        <end position="131"/>
    </location>
</feature>
<proteinExistence type="predicted"/>
<dbReference type="GO" id="GO:0055088">
    <property type="term" value="P:lipid homeostasis"/>
    <property type="evidence" value="ECO:0007669"/>
    <property type="project" value="InterPro"/>
</dbReference>
<dbReference type="AlphaFoldDB" id="A0AAD6BVB8"/>
<comment type="caution">
    <text evidence="4">The sequence shown here is derived from an EMBL/GenBank/DDBJ whole genome shotgun (WGS) entry which is preliminary data.</text>
</comment>
<dbReference type="InterPro" id="IPR018767">
    <property type="entry name" value="Brl1/Brr6_dom"/>
</dbReference>
<dbReference type="GO" id="GO:0006998">
    <property type="term" value="P:nuclear envelope organization"/>
    <property type="evidence" value="ECO:0007669"/>
    <property type="project" value="InterPro"/>
</dbReference>